<dbReference type="Proteomes" id="UP000291483">
    <property type="component" value="Unassembled WGS sequence"/>
</dbReference>
<evidence type="ECO:0000256" key="1">
    <source>
        <dbReference type="ARBA" id="ARBA00006484"/>
    </source>
</evidence>
<dbReference type="PRINTS" id="PR00081">
    <property type="entry name" value="GDHRDH"/>
</dbReference>
<keyword evidence="4" id="KW-1185">Reference proteome</keyword>
<keyword evidence="2" id="KW-0560">Oxidoreductase</keyword>
<dbReference type="CDD" id="cd05233">
    <property type="entry name" value="SDR_c"/>
    <property type="match status" value="1"/>
</dbReference>
<dbReference type="InterPro" id="IPR002347">
    <property type="entry name" value="SDR_fam"/>
</dbReference>
<protein>
    <submittedName>
        <fullName evidence="3">NAD(P)-dependent dehydrogenase (Short-subunit alcohol dehydrogenase family)</fullName>
    </submittedName>
</protein>
<gene>
    <name evidence="3" type="ORF">EV379_0021</name>
</gene>
<dbReference type="InterPro" id="IPR036291">
    <property type="entry name" value="NAD(P)-bd_dom_sf"/>
</dbReference>
<proteinExistence type="inferred from homology"/>
<evidence type="ECO:0000256" key="2">
    <source>
        <dbReference type="ARBA" id="ARBA00023002"/>
    </source>
</evidence>
<evidence type="ECO:0000313" key="3">
    <source>
        <dbReference type="EMBL" id="RZU63732.1"/>
    </source>
</evidence>
<dbReference type="OrthoDB" id="286404at2"/>
<name>A0A4Q8AH72_9MICO</name>
<accession>A0A4Q8AH72</accession>
<dbReference type="PANTHER" id="PTHR43975">
    <property type="entry name" value="ZGC:101858"/>
    <property type="match status" value="1"/>
</dbReference>
<dbReference type="PRINTS" id="PR00080">
    <property type="entry name" value="SDRFAMILY"/>
</dbReference>
<dbReference type="FunFam" id="3.40.50.720:FF:000084">
    <property type="entry name" value="Short-chain dehydrogenase reductase"/>
    <property type="match status" value="1"/>
</dbReference>
<dbReference type="Gene3D" id="3.40.50.720">
    <property type="entry name" value="NAD(P)-binding Rossmann-like Domain"/>
    <property type="match status" value="1"/>
</dbReference>
<dbReference type="Pfam" id="PF13561">
    <property type="entry name" value="adh_short_C2"/>
    <property type="match status" value="1"/>
</dbReference>
<dbReference type="InterPro" id="IPR020904">
    <property type="entry name" value="Sc_DH/Rdtase_CS"/>
</dbReference>
<dbReference type="RefSeq" id="WP_130504362.1">
    <property type="nucleotide sequence ID" value="NZ_SHLC01000001.1"/>
</dbReference>
<dbReference type="PROSITE" id="PS00061">
    <property type="entry name" value="ADH_SHORT"/>
    <property type="match status" value="1"/>
</dbReference>
<comment type="caution">
    <text evidence="3">The sequence shown here is derived from an EMBL/GenBank/DDBJ whole genome shotgun (WGS) entry which is preliminary data.</text>
</comment>
<dbReference type="AlphaFoldDB" id="A0A4Q8AH72"/>
<dbReference type="GO" id="GO:0016491">
    <property type="term" value="F:oxidoreductase activity"/>
    <property type="evidence" value="ECO:0007669"/>
    <property type="project" value="UniProtKB-KW"/>
</dbReference>
<comment type="similarity">
    <text evidence="1">Belongs to the short-chain dehydrogenases/reductases (SDR) family.</text>
</comment>
<sequence length="270" mass="27901">MTTTQRHDGRVVIVTGGSAGIGRGAAEVFAAEGARVVVHGLTEDNVREAVDAIVAAGGIAVGIHGDVAEEDTHRRAVELALKEYGRIDHLVTSAGIQTYGDAATTSPADLDRVYAVNVRGVFLAVHAAIEEIRKNHGTVTLISSVQGVATQNNVVGYTMTKGALNAMARALAVDEAAYGVRVNALLPGSVDTPMLRTSAAEWSDGTPEGIEQTIATWGTSHALGRVGQPREIGAVCSFLASNEASFVTGAEIRVDGGLLARIAAALPVKD</sequence>
<dbReference type="PANTHER" id="PTHR43975:SF2">
    <property type="entry name" value="EG:BACR7A4.14 PROTEIN-RELATED"/>
    <property type="match status" value="1"/>
</dbReference>
<organism evidence="3 4">
    <name type="scientific">Microterricola gilva</name>
    <dbReference type="NCBI Taxonomy" id="393267"/>
    <lineage>
        <taxon>Bacteria</taxon>
        <taxon>Bacillati</taxon>
        <taxon>Actinomycetota</taxon>
        <taxon>Actinomycetes</taxon>
        <taxon>Micrococcales</taxon>
        <taxon>Microbacteriaceae</taxon>
        <taxon>Microterricola</taxon>
    </lineage>
</organism>
<reference evidence="3 4" key="1">
    <citation type="submission" date="2019-02" db="EMBL/GenBank/DDBJ databases">
        <title>Sequencing the genomes of 1000 actinobacteria strains.</title>
        <authorList>
            <person name="Klenk H.-P."/>
        </authorList>
    </citation>
    <scope>NUCLEOTIDE SEQUENCE [LARGE SCALE GENOMIC DNA]</scope>
    <source>
        <strain evidence="3 4">DSM 18319</strain>
    </source>
</reference>
<dbReference type="SUPFAM" id="SSF51735">
    <property type="entry name" value="NAD(P)-binding Rossmann-fold domains"/>
    <property type="match status" value="1"/>
</dbReference>
<evidence type="ECO:0000313" key="4">
    <source>
        <dbReference type="Proteomes" id="UP000291483"/>
    </source>
</evidence>
<dbReference type="EMBL" id="SHLC01000001">
    <property type="protein sequence ID" value="RZU63732.1"/>
    <property type="molecule type" value="Genomic_DNA"/>
</dbReference>